<feature type="transmembrane region" description="Helical" evidence="1">
    <location>
        <begin position="12"/>
        <end position="31"/>
    </location>
</feature>
<evidence type="ECO:0000313" key="2">
    <source>
        <dbReference type="EMBL" id="MDQ0191487.1"/>
    </source>
</evidence>
<accession>A0ABT9XME9</accession>
<feature type="transmembrane region" description="Helical" evidence="1">
    <location>
        <begin position="43"/>
        <end position="63"/>
    </location>
</feature>
<proteinExistence type="predicted"/>
<dbReference type="Proteomes" id="UP001232973">
    <property type="component" value="Unassembled WGS sequence"/>
</dbReference>
<dbReference type="RefSeq" id="WP_274456668.1">
    <property type="nucleotide sequence ID" value="NZ_CP067097.1"/>
</dbReference>
<keyword evidence="1" id="KW-0812">Transmembrane</keyword>
<keyword evidence="1" id="KW-1133">Transmembrane helix</keyword>
<organism evidence="2 3">
    <name type="scientific">Alicyclobacillus cycloheptanicus</name>
    <dbReference type="NCBI Taxonomy" id="1457"/>
    <lineage>
        <taxon>Bacteria</taxon>
        <taxon>Bacillati</taxon>
        <taxon>Bacillota</taxon>
        <taxon>Bacilli</taxon>
        <taxon>Bacillales</taxon>
        <taxon>Alicyclobacillaceae</taxon>
        <taxon>Alicyclobacillus</taxon>
    </lineage>
</organism>
<gene>
    <name evidence="2" type="ORF">J2S03_003358</name>
</gene>
<dbReference type="EMBL" id="JAUSTP010000047">
    <property type="protein sequence ID" value="MDQ0191487.1"/>
    <property type="molecule type" value="Genomic_DNA"/>
</dbReference>
<protein>
    <submittedName>
        <fullName evidence="2">Membrane channel-forming protein YqfA (Hemolysin III family)</fullName>
    </submittedName>
</protein>
<keyword evidence="3" id="KW-1185">Reference proteome</keyword>
<evidence type="ECO:0000313" key="3">
    <source>
        <dbReference type="Proteomes" id="UP001232973"/>
    </source>
</evidence>
<reference evidence="2 3" key="1">
    <citation type="submission" date="2023-07" db="EMBL/GenBank/DDBJ databases">
        <title>Genomic Encyclopedia of Type Strains, Phase IV (KMG-IV): sequencing the most valuable type-strain genomes for metagenomic binning, comparative biology and taxonomic classification.</title>
        <authorList>
            <person name="Goeker M."/>
        </authorList>
    </citation>
    <scope>NUCLEOTIDE SEQUENCE [LARGE SCALE GENOMIC DNA]</scope>
    <source>
        <strain evidence="2 3">DSM 4006</strain>
    </source>
</reference>
<sequence>MKRSTRKATLSAYLGAVLLVVGFYPGLDSILDRIPMLHALWHLWLFIGAALLIYGLESLRILARRYHRMTT</sequence>
<name>A0ABT9XME9_9BACL</name>
<evidence type="ECO:0000256" key="1">
    <source>
        <dbReference type="SAM" id="Phobius"/>
    </source>
</evidence>
<keyword evidence="1" id="KW-0472">Membrane</keyword>
<comment type="caution">
    <text evidence="2">The sequence shown here is derived from an EMBL/GenBank/DDBJ whole genome shotgun (WGS) entry which is preliminary data.</text>
</comment>